<protein>
    <recommendedName>
        <fullName evidence="4">DUF4153 domain-containing protein</fullName>
    </recommendedName>
</protein>
<organism evidence="2 3">
    <name type="scientific">Salinimicrobium catena</name>
    <dbReference type="NCBI Taxonomy" id="390640"/>
    <lineage>
        <taxon>Bacteria</taxon>
        <taxon>Pseudomonadati</taxon>
        <taxon>Bacteroidota</taxon>
        <taxon>Flavobacteriia</taxon>
        <taxon>Flavobacteriales</taxon>
        <taxon>Flavobacteriaceae</taxon>
        <taxon>Salinimicrobium</taxon>
    </lineage>
</organism>
<feature type="transmembrane region" description="Helical" evidence="1">
    <location>
        <begin position="390"/>
        <end position="410"/>
    </location>
</feature>
<keyword evidence="3" id="KW-1185">Reference proteome</keyword>
<feature type="transmembrane region" description="Helical" evidence="1">
    <location>
        <begin position="285"/>
        <end position="304"/>
    </location>
</feature>
<keyword evidence="1" id="KW-1133">Transmembrane helix</keyword>
<evidence type="ECO:0000256" key="1">
    <source>
        <dbReference type="SAM" id="Phobius"/>
    </source>
</evidence>
<dbReference type="OrthoDB" id="637094at2"/>
<feature type="transmembrane region" description="Helical" evidence="1">
    <location>
        <begin position="67"/>
        <end position="87"/>
    </location>
</feature>
<gene>
    <name evidence="2" type="ORF">SAMN04488034_10561</name>
</gene>
<dbReference type="EMBL" id="FNUG01000005">
    <property type="protein sequence ID" value="SEF03581.1"/>
    <property type="molecule type" value="Genomic_DNA"/>
</dbReference>
<name>A0A1H5NRV6_9FLAO</name>
<dbReference type="RefSeq" id="WP_093113675.1">
    <property type="nucleotide sequence ID" value="NZ_FNGG01000005.1"/>
</dbReference>
<feature type="transmembrane region" description="Helical" evidence="1">
    <location>
        <begin position="93"/>
        <end position="111"/>
    </location>
</feature>
<evidence type="ECO:0000313" key="2">
    <source>
        <dbReference type="EMBL" id="SEF03581.1"/>
    </source>
</evidence>
<keyword evidence="1" id="KW-0472">Membrane</keyword>
<feature type="transmembrane region" description="Helical" evidence="1">
    <location>
        <begin position="146"/>
        <end position="165"/>
    </location>
</feature>
<dbReference type="STRING" id="390640.SAMN04488034_10561"/>
<evidence type="ECO:0000313" key="3">
    <source>
        <dbReference type="Proteomes" id="UP000199448"/>
    </source>
</evidence>
<keyword evidence="1" id="KW-0812">Transmembrane</keyword>
<feature type="transmembrane region" description="Helical" evidence="1">
    <location>
        <begin position="118"/>
        <end position="134"/>
    </location>
</feature>
<feature type="transmembrane region" description="Helical" evidence="1">
    <location>
        <begin position="186"/>
        <end position="213"/>
    </location>
</feature>
<reference evidence="2 3" key="1">
    <citation type="submission" date="2016-10" db="EMBL/GenBank/DDBJ databases">
        <authorList>
            <person name="de Groot N.N."/>
        </authorList>
    </citation>
    <scope>NUCLEOTIDE SEQUENCE [LARGE SCALE GENOMIC DNA]</scope>
    <source>
        <strain evidence="2 3">DSM 23553</strain>
    </source>
</reference>
<dbReference type="Proteomes" id="UP000199448">
    <property type="component" value="Unassembled WGS sequence"/>
</dbReference>
<feature type="transmembrane region" description="Helical" evidence="1">
    <location>
        <begin position="219"/>
        <end position="240"/>
    </location>
</feature>
<feature type="transmembrane region" description="Helical" evidence="1">
    <location>
        <begin position="252"/>
        <end position="273"/>
    </location>
</feature>
<feature type="transmembrane region" description="Helical" evidence="1">
    <location>
        <begin position="349"/>
        <end position="370"/>
    </location>
</feature>
<sequence length="411" mass="46145">MRDQIIAGLDSPAELERLYRKNKAEFRQHFEAVYGEYRDRPIMHFWQERLHYAAPEITWGSKKDLKFVILAAVIAGLLAKLPAITGIAEEFFYPRNIGFLTFPFLILFFALRNNLSKVKIAILTGITAASLLYINLLPGDLQSDTLVLACIHLPLLLWGALGISFTGNDLRDYRKRLDFLSFNGDLLVMCAMLVLAGIMLTGVTLGLFGLIGLQIAEFYFQNVVIFSLPAVPILATLLVQTNPGLVNKVSPVIAKIFSPVVLVMLLIYLGAIVYSGKEPYTDRDFLILFNLLLIGVMALIFFSVAKEDRLGPTKYILFPLSLVTILVNGIALSAIIYRIAEWGFTPNRLAVLGGNILILVHLFMVSSSIFKSLRDKNHSVEVGRSIVRYLPVYFVWIIIVVYLFPFIFGFK</sequence>
<accession>A0A1H5NRV6</accession>
<dbReference type="AlphaFoldDB" id="A0A1H5NRV6"/>
<evidence type="ECO:0008006" key="4">
    <source>
        <dbReference type="Google" id="ProtNLM"/>
    </source>
</evidence>
<proteinExistence type="predicted"/>
<feature type="transmembrane region" description="Helical" evidence="1">
    <location>
        <begin position="316"/>
        <end position="337"/>
    </location>
</feature>